<evidence type="ECO:0000256" key="6">
    <source>
        <dbReference type="ARBA" id="ARBA00047512"/>
    </source>
</evidence>
<dbReference type="OrthoDB" id="9795622at2"/>
<keyword evidence="3" id="KW-0732">Signal</keyword>
<dbReference type="STRING" id="1945521.A1232T_01398"/>
<evidence type="ECO:0000256" key="3">
    <source>
        <dbReference type="ARBA" id="ARBA00022729"/>
    </source>
</evidence>
<dbReference type="AlphaFoldDB" id="A0A1R4GUS4"/>
<comment type="catalytic activity">
    <reaction evidence="6">
        <text>a sn-glycero-3-phosphodiester + H2O = an alcohol + sn-glycerol 3-phosphate + H(+)</text>
        <dbReference type="Rhea" id="RHEA:12969"/>
        <dbReference type="ChEBI" id="CHEBI:15377"/>
        <dbReference type="ChEBI" id="CHEBI:15378"/>
        <dbReference type="ChEBI" id="CHEBI:30879"/>
        <dbReference type="ChEBI" id="CHEBI:57597"/>
        <dbReference type="ChEBI" id="CHEBI:83408"/>
        <dbReference type="EC" id="3.1.4.46"/>
    </reaction>
</comment>
<evidence type="ECO:0000256" key="1">
    <source>
        <dbReference type="ARBA" id="ARBA00007277"/>
    </source>
</evidence>
<dbReference type="Pfam" id="PF03009">
    <property type="entry name" value="GDPD"/>
    <property type="match status" value="1"/>
</dbReference>
<feature type="compositionally biased region" description="Polar residues" evidence="7">
    <location>
        <begin position="56"/>
        <end position="74"/>
    </location>
</feature>
<evidence type="ECO:0000313" key="9">
    <source>
        <dbReference type="EMBL" id="SJM71871.1"/>
    </source>
</evidence>
<dbReference type="EMBL" id="FUGE01000140">
    <property type="protein sequence ID" value="SJM71871.1"/>
    <property type="molecule type" value="Genomic_DNA"/>
</dbReference>
<keyword evidence="10" id="KW-1185">Reference proteome</keyword>
<evidence type="ECO:0000259" key="8">
    <source>
        <dbReference type="PROSITE" id="PS51704"/>
    </source>
</evidence>
<dbReference type="GO" id="GO:0006071">
    <property type="term" value="P:glycerol metabolic process"/>
    <property type="evidence" value="ECO:0007669"/>
    <property type="project" value="UniProtKB-KW"/>
</dbReference>
<name>A0A1R4GUS4_9GAMM</name>
<dbReference type="RefSeq" id="WP_077451143.1">
    <property type="nucleotide sequence ID" value="NZ_FUGE01000140.1"/>
</dbReference>
<feature type="domain" description="GP-PDE" evidence="8">
    <location>
        <begin position="115"/>
        <end position="444"/>
    </location>
</feature>
<dbReference type="PANTHER" id="PTHR43620">
    <property type="entry name" value="GLYCEROPHOSPHORYL DIESTER PHOSPHODIESTERASE"/>
    <property type="match status" value="1"/>
</dbReference>
<dbReference type="GO" id="GO:0006629">
    <property type="term" value="P:lipid metabolic process"/>
    <property type="evidence" value="ECO:0007669"/>
    <property type="project" value="InterPro"/>
</dbReference>
<dbReference type="GO" id="GO:0008889">
    <property type="term" value="F:glycerophosphodiester phosphodiesterase activity"/>
    <property type="evidence" value="ECO:0007669"/>
    <property type="project" value="UniProtKB-EC"/>
</dbReference>
<dbReference type="EC" id="3.1.4.46" evidence="2"/>
<dbReference type="InterPro" id="IPR030395">
    <property type="entry name" value="GP_PDE_dom"/>
</dbReference>
<dbReference type="Gene3D" id="3.20.20.190">
    <property type="entry name" value="Phosphatidylinositol (PI) phosphodiesterase"/>
    <property type="match status" value="1"/>
</dbReference>
<gene>
    <name evidence="9" type="primary">glpQ</name>
    <name evidence="9" type="ORF">A1232T_01398</name>
</gene>
<dbReference type="Proteomes" id="UP000188357">
    <property type="component" value="Unassembled WGS sequence"/>
</dbReference>
<accession>A0A1R4GUS4</accession>
<comment type="similarity">
    <text evidence="1">Belongs to the glycerophosphoryl diester phosphodiesterase family.</text>
</comment>
<organism evidence="9 10">
    <name type="scientific">Psychrobacter piechaudii</name>
    <dbReference type="NCBI Taxonomy" id="1945521"/>
    <lineage>
        <taxon>Bacteria</taxon>
        <taxon>Pseudomonadati</taxon>
        <taxon>Pseudomonadota</taxon>
        <taxon>Gammaproteobacteria</taxon>
        <taxon>Moraxellales</taxon>
        <taxon>Moraxellaceae</taxon>
        <taxon>Psychrobacter</taxon>
    </lineage>
</organism>
<keyword evidence="5 9" id="KW-0378">Hydrolase</keyword>
<dbReference type="PROSITE" id="PS51704">
    <property type="entry name" value="GP_PDE"/>
    <property type="match status" value="1"/>
</dbReference>
<evidence type="ECO:0000256" key="5">
    <source>
        <dbReference type="ARBA" id="ARBA00022801"/>
    </source>
</evidence>
<dbReference type="InterPro" id="IPR017946">
    <property type="entry name" value="PLC-like_Pdiesterase_TIM-brl"/>
</dbReference>
<proteinExistence type="inferred from homology"/>
<evidence type="ECO:0000256" key="2">
    <source>
        <dbReference type="ARBA" id="ARBA00012247"/>
    </source>
</evidence>
<feature type="region of interest" description="Disordered" evidence="7">
    <location>
        <begin position="56"/>
        <end position="76"/>
    </location>
</feature>
<evidence type="ECO:0000256" key="7">
    <source>
        <dbReference type="SAM" id="MobiDB-lite"/>
    </source>
</evidence>
<keyword evidence="4" id="KW-0319">Glycerol metabolism</keyword>
<sequence length="466" mass="51331">MSSYRNKAINNLDIRCNNNNYNAPAVKNKIILATGLCFGLSSVLLSGCGNVLAESNQNPTASGSSQSTNPSTAKPKSLVGYSYGSRPLYLVDDMDNSPLKTQLKSCEGQTAMKSDFSISHRGAPLQYPEHTYDSYLAAARMGAGILECDVAFTKDKQLVCRHAQNDLHTTTNILATPLAKKCSTPPKFDAKGQLTNADKIECRTSDITLSEFKSLRGKMDAGNTKAKTLEQYMNATAPWRTDLYSQNGKLLSLEEHIKLTESLGLKHTPELKTPAEKMPFGNYTQDQYRKQLIDTYKRAGVPADKVFAQSFDIEDVKYWLKNNPDFAKNAVYLIDDSNETAQGKTFDKNDPTTWKHSMQQLKTMGINIIAPATWLLVTSDGKGQMMPSEYAKEANKAGLKIITWSIERSGPLANGGGWYYTGLEDAINNDGDLMSFIDVLAQEVGVMGIFSDWPATVTYYANCKGL</sequence>
<dbReference type="PANTHER" id="PTHR43620:SF7">
    <property type="entry name" value="GLYCEROPHOSPHODIESTER PHOSPHODIESTERASE GDPD5-RELATED"/>
    <property type="match status" value="1"/>
</dbReference>
<evidence type="ECO:0000313" key="10">
    <source>
        <dbReference type="Proteomes" id="UP000188357"/>
    </source>
</evidence>
<reference evidence="9 10" key="1">
    <citation type="submission" date="2017-02" db="EMBL/GenBank/DDBJ databases">
        <authorList>
            <person name="Peterson S.W."/>
        </authorList>
    </citation>
    <scope>NUCLEOTIDE SEQUENCE [LARGE SCALE GENOMIC DNA]</scope>
    <source>
        <strain evidence="9">Psychrobacter_piechaudii</strain>
    </source>
</reference>
<evidence type="ECO:0000256" key="4">
    <source>
        <dbReference type="ARBA" id="ARBA00022798"/>
    </source>
</evidence>
<protein>
    <recommendedName>
        <fullName evidence="2">glycerophosphodiester phosphodiesterase</fullName>
        <ecNumber evidence="2">3.1.4.46</ecNumber>
    </recommendedName>
</protein>
<dbReference type="SUPFAM" id="SSF51695">
    <property type="entry name" value="PLC-like phosphodiesterases"/>
    <property type="match status" value="1"/>
</dbReference>